<dbReference type="VEuPathDB" id="AmoebaDB:FDP41_008402"/>
<sequence>MTQAIKSSSSSHCPSFRLIPLSDTTSPERIIQSGYVVIGRGSCPEDVDHSQFYSIGERDTTVSHKHCSIIYDSSRDQFFLINHSKNGTWSHNGNQKVQFEPCPLADMERFYLEKGNKCGFVFKLKD</sequence>
<keyword evidence="3" id="KW-1185">Reference proteome</keyword>
<evidence type="ECO:0000313" key="2">
    <source>
        <dbReference type="EMBL" id="KAF0973195.1"/>
    </source>
</evidence>
<feature type="domain" description="FHA" evidence="1">
    <location>
        <begin position="36"/>
        <end position="95"/>
    </location>
</feature>
<dbReference type="SUPFAM" id="SSF49879">
    <property type="entry name" value="SMAD/FHA domain"/>
    <property type="match status" value="1"/>
</dbReference>
<dbReference type="PROSITE" id="PS50006">
    <property type="entry name" value="FHA_DOMAIN"/>
    <property type="match status" value="1"/>
</dbReference>
<dbReference type="Gene3D" id="2.60.200.20">
    <property type="match status" value="1"/>
</dbReference>
<dbReference type="VEuPathDB" id="AmoebaDB:NF0033580"/>
<dbReference type="OrthoDB" id="10315271at2759"/>
<dbReference type="GeneID" id="68115620"/>
<dbReference type="Pfam" id="PF00498">
    <property type="entry name" value="FHA"/>
    <property type="match status" value="1"/>
</dbReference>
<dbReference type="AlphaFoldDB" id="A0A6A5BGQ3"/>
<comment type="caution">
    <text evidence="2">The sequence shown here is derived from an EMBL/GenBank/DDBJ whole genome shotgun (WGS) entry which is preliminary data.</text>
</comment>
<dbReference type="RefSeq" id="XP_044557908.1">
    <property type="nucleotide sequence ID" value="XM_044712252.1"/>
</dbReference>
<dbReference type="EMBL" id="VFQX01000061">
    <property type="protein sequence ID" value="KAF0973195.1"/>
    <property type="molecule type" value="Genomic_DNA"/>
</dbReference>
<dbReference type="InterPro" id="IPR000253">
    <property type="entry name" value="FHA_dom"/>
</dbReference>
<protein>
    <recommendedName>
        <fullName evidence="1">FHA domain-containing protein</fullName>
    </recommendedName>
</protein>
<dbReference type="Proteomes" id="UP000444721">
    <property type="component" value="Unassembled WGS sequence"/>
</dbReference>
<reference evidence="2 3" key="1">
    <citation type="journal article" date="2019" name="Sci. Rep.">
        <title>Nanopore sequencing improves the draft genome of the human pathogenic amoeba Naegleria fowleri.</title>
        <authorList>
            <person name="Liechti N."/>
            <person name="Schurch N."/>
            <person name="Bruggmann R."/>
            <person name="Wittwer M."/>
        </authorList>
    </citation>
    <scope>NUCLEOTIDE SEQUENCE [LARGE SCALE GENOMIC DNA]</scope>
    <source>
        <strain evidence="2 3">ATCC 30894</strain>
    </source>
</reference>
<evidence type="ECO:0000259" key="1">
    <source>
        <dbReference type="PROSITE" id="PS50006"/>
    </source>
</evidence>
<proteinExistence type="predicted"/>
<dbReference type="CDD" id="cd00060">
    <property type="entry name" value="FHA"/>
    <property type="match status" value="1"/>
</dbReference>
<dbReference type="InterPro" id="IPR008984">
    <property type="entry name" value="SMAD_FHA_dom_sf"/>
</dbReference>
<accession>A0A6A5BGQ3</accession>
<gene>
    <name evidence="2" type="ORF">FDP41_008402</name>
</gene>
<organism evidence="2 3">
    <name type="scientific">Naegleria fowleri</name>
    <name type="common">Brain eating amoeba</name>
    <dbReference type="NCBI Taxonomy" id="5763"/>
    <lineage>
        <taxon>Eukaryota</taxon>
        <taxon>Discoba</taxon>
        <taxon>Heterolobosea</taxon>
        <taxon>Tetramitia</taxon>
        <taxon>Eutetramitia</taxon>
        <taxon>Vahlkampfiidae</taxon>
        <taxon>Naegleria</taxon>
    </lineage>
</organism>
<name>A0A6A5BGQ3_NAEFO</name>
<evidence type="ECO:0000313" key="3">
    <source>
        <dbReference type="Proteomes" id="UP000444721"/>
    </source>
</evidence>
<dbReference type="VEuPathDB" id="AmoebaDB:NfTy_093560"/>